<dbReference type="AlphaFoldDB" id="A0A1B7XSG8"/>
<name>A0A1B7XSG8_COLHI</name>
<keyword evidence="8" id="KW-1185">Reference proteome</keyword>
<dbReference type="InterPro" id="IPR001199">
    <property type="entry name" value="Cyt_B5-like_heme/steroid-bd"/>
</dbReference>
<dbReference type="VEuPathDB" id="FungiDB:CH63R_13913"/>
<dbReference type="PRINTS" id="PR00363">
    <property type="entry name" value="CYTOCHROMEB5"/>
</dbReference>
<accession>A0A1B7XSG8</accession>
<dbReference type="EMBL" id="LTAN01000010">
    <property type="protein sequence ID" value="OBR02687.1"/>
    <property type="molecule type" value="Genomic_DNA"/>
</dbReference>
<dbReference type="InterPro" id="IPR050668">
    <property type="entry name" value="Cytochrome_b5"/>
</dbReference>
<dbReference type="SMART" id="SM01117">
    <property type="entry name" value="Cyt-b5"/>
    <property type="match status" value="1"/>
</dbReference>
<dbReference type="InterPro" id="IPR018506">
    <property type="entry name" value="Cyt_B5_heme-BS"/>
</dbReference>
<evidence type="ECO:0000256" key="2">
    <source>
        <dbReference type="ARBA" id="ARBA00022723"/>
    </source>
</evidence>
<evidence type="ECO:0000313" key="8">
    <source>
        <dbReference type="Proteomes" id="UP000092177"/>
    </source>
</evidence>
<keyword evidence="1 5" id="KW-0349">Heme</keyword>
<proteinExistence type="inferred from homology"/>
<sequence length="119" mass="13321">MEQFSQSELAKHHDVGDLWVSICGKVYNISGYVDDHPGGVEVLKDVAGSDGTESFEYVGHSEDAYKTLQRFQIGVLEDHVGFFFASQRMPIANHTFPKAHQRRVRWFGQGMGCSSAQVQ</sequence>
<dbReference type="InterPro" id="IPR036400">
    <property type="entry name" value="Cyt_B5-like_heme/steroid_sf"/>
</dbReference>
<reference evidence="8" key="1">
    <citation type="journal article" date="2017" name="BMC Genomics">
        <title>Gapless genome assembly of Colletotrichum higginsianum reveals chromosome structure and association of transposable elements with secondary metabolite gene clusters.</title>
        <authorList>
            <person name="Dallery J.-F."/>
            <person name="Lapalu N."/>
            <person name="Zampounis A."/>
            <person name="Pigne S."/>
            <person name="Luyten I."/>
            <person name="Amselem J."/>
            <person name="Wittenberg A.H.J."/>
            <person name="Zhou S."/>
            <person name="de Queiroz M.V."/>
            <person name="Robin G.P."/>
            <person name="Auger A."/>
            <person name="Hainaut M."/>
            <person name="Henrissat B."/>
            <person name="Kim K.-T."/>
            <person name="Lee Y.-H."/>
            <person name="Lespinet O."/>
            <person name="Schwartz D.C."/>
            <person name="Thon M.R."/>
            <person name="O'Connell R.J."/>
        </authorList>
    </citation>
    <scope>NUCLEOTIDE SEQUENCE [LARGE SCALE GENOMIC DNA]</scope>
    <source>
        <strain evidence="8">IMI 349063</strain>
    </source>
</reference>
<evidence type="ECO:0000256" key="4">
    <source>
        <dbReference type="ARBA" id="ARBA00038168"/>
    </source>
</evidence>
<protein>
    <submittedName>
        <fullName evidence="7">Cytochrome b5</fullName>
    </submittedName>
</protein>
<comment type="caution">
    <text evidence="7">The sequence shown here is derived from an EMBL/GenBank/DDBJ whole genome shotgun (WGS) entry which is preliminary data.</text>
</comment>
<comment type="similarity">
    <text evidence="4 5">Belongs to the cytochrome b5 family.</text>
</comment>
<organism evidence="7 8">
    <name type="scientific">Colletotrichum higginsianum (strain IMI 349063)</name>
    <name type="common">Crucifer anthracnose fungus</name>
    <dbReference type="NCBI Taxonomy" id="759273"/>
    <lineage>
        <taxon>Eukaryota</taxon>
        <taxon>Fungi</taxon>
        <taxon>Dikarya</taxon>
        <taxon>Ascomycota</taxon>
        <taxon>Pezizomycotina</taxon>
        <taxon>Sordariomycetes</taxon>
        <taxon>Hypocreomycetidae</taxon>
        <taxon>Glomerellales</taxon>
        <taxon>Glomerellaceae</taxon>
        <taxon>Colletotrichum</taxon>
        <taxon>Colletotrichum destructivum species complex</taxon>
    </lineage>
</organism>
<dbReference type="PANTHER" id="PTHR19359">
    <property type="entry name" value="CYTOCHROME B5"/>
    <property type="match status" value="1"/>
</dbReference>
<evidence type="ECO:0000256" key="3">
    <source>
        <dbReference type="ARBA" id="ARBA00023004"/>
    </source>
</evidence>
<evidence type="ECO:0000313" key="7">
    <source>
        <dbReference type="EMBL" id="OBR02687.1"/>
    </source>
</evidence>
<dbReference type="GeneID" id="28872994"/>
<dbReference type="PROSITE" id="PS50255">
    <property type="entry name" value="CYTOCHROME_B5_2"/>
    <property type="match status" value="1"/>
</dbReference>
<feature type="domain" description="Cytochrome b5 heme-binding" evidence="6">
    <location>
        <begin position="1"/>
        <end position="77"/>
    </location>
</feature>
<keyword evidence="3 5" id="KW-0408">Iron</keyword>
<evidence type="ECO:0000256" key="1">
    <source>
        <dbReference type="ARBA" id="ARBA00022617"/>
    </source>
</evidence>
<evidence type="ECO:0000259" key="6">
    <source>
        <dbReference type="PROSITE" id="PS50255"/>
    </source>
</evidence>
<dbReference type="KEGG" id="chig:CH63R_13913"/>
<dbReference type="SUPFAM" id="SSF55856">
    <property type="entry name" value="Cytochrome b5-like heme/steroid binding domain"/>
    <property type="match status" value="1"/>
</dbReference>
<dbReference type="Proteomes" id="UP000092177">
    <property type="component" value="Chromosome 10"/>
</dbReference>
<dbReference type="PANTHER" id="PTHR19359:SF14">
    <property type="entry name" value="CYTOCHROME B5 A"/>
    <property type="match status" value="1"/>
</dbReference>
<dbReference type="GO" id="GO:0046872">
    <property type="term" value="F:metal ion binding"/>
    <property type="evidence" value="ECO:0007669"/>
    <property type="project" value="UniProtKB-UniRule"/>
</dbReference>
<dbReference type="RefSeq" id="XP_018151205.1">
    <property type="nucleotide sequence ID" value="XM_018308887.1"/>
</dbReference>
<dbReference type="PROSITE" id="PS00191">
    <property type="entry name" value="CYTOCHROME_B5_1"/>
    <property type="match status" value="1"/>
</dbReference>
<dbReference type="GO" id="GO:0016020">
    <property type="term" value="C:membrane"/>
    <property type="evidence" value="ECO:0007669"/>
    <property type="project" value="TreeGrafter"/>
</dbReference>
<gene>
    <name evidence="7" type="ORF">CH63R_13913</name>
</gene>
<dbReference type="GO" id="GO:0020037">
    <property type="term" value="F:heme binding"/>
    <property type="evidence" value="ECO:0007669"/>
    <property type="project" value="UniProtKB-UniRule"/>
</dbReference>
<dbReference type="OrthoDB" id="260519at2759"/>
<dbReference type="Pfam" id="PF00173">
    <property type="entry name" value="Cyt-b5"/>
    <property type="match status" value="1"/>
</dbReference>
<dbReference type="Gene3D" id="3.10.120.10">
    <property type="entry name" value="Cytochrome b5-like heme/steroid binding domain"/>
    <property type="match status" value="1"/>
</dbReference>
<evidence type="ECO:0000256" key="5">
    <source>
        <dbReference type="RuleBase" id="RU362121"/>
    </source>
</evidence>
<keyword evidence="2 5" id="KW-0479">Metal-binding</keyword>